<accession>A0A6J5R5K9</accession>
<evidence type="ECO:0000313" key="1">
    <source>
        <dbReference type="EMBL" id="CAB4147720.1"/>
    </source>
</evidence>
<evidence type="ECO:0000313" key="3">
    <source>
        <dbReference type="EMBL" id="CAB4188015.1"/>
    </source>
</evidence>
<dbReference type="EMBL" id="LR796488">
    <property type="protein sequence ID" value="CAB4147720.1"/>
    <property type="molecule type" value="Genomic_DNA"/>
</dbReference>
<dbReference type="EMBL" id="LR796970">
    <property type="protein sequence ID" value="CAB4178695.1"/>
    <property type="molecule type" value="Genomic_DNA"/>
</dbReference>
<sequence>MTATKYDPAERRDLLMSMIYGLAEGLSPQDGSWLTTETQNKIADIQRALEATLGLPASE</sequence>
<gene>
    <name evidence="2" type="ORF">UFOVP1020_36</name>
    <name evidence="3" type="ORF">UFOVP1170_31</name>
    <name evidence="4" type="ORF">UFOVP1621_14</name>
    <name evidence="1" type="ORF">UFOVP512_41</name>
</gene>
<name>A0A6J5R5K9_9CAUD</name>
<evidence type="ECO:0000313" key="2">
    <source>
        <dbReference type="EMBL" id="CAB4178695.1"/>
    </source>
</evidence>
<evidence type="ECO:0000313" key="4">
    <source>
        <dbReference type="EMBL" id="CAB4220312.1"/>
    </source>
</evidence>
<reference evidence="3" key="1">
    <citation type="submission" date="2020-05" db="EMBL/GenBank/DDBJ databases">
        <authorList>
            <person name="Chiriac C."/>
            <person name="Salcher M."/>
            <person name="Ghai R."/>
            <person name="Kavagutti S V."/>
        </authorList>
    </citation>
    <scope>NUCLEOTIDE SEQUENCE</scope>
</reference>
<protein>
    <submittedName>
        <fullName evidence="3">Uncharacterized protein</fullName>
    </submittedName>
</protein>
<proteinExistence type="predicted"/>
<dbReference type="EMBL" id="LR797115">
    <property type="protein sequence ID" value="CAB4188015.1"/>
    <property type="molecule type" value="Genomic_DNA"/>
</dbReference>
<organism evidence="3">
    <name type="scientific">uncultured Caudovirales phage</name>
    <dbReference type="NCBI Taxonomy" id="2100421"/>
    <lineage>
        <taxon>Viruses</taxon>
        <taxon>Duplodnaviria</taxon>
        <taxon>Heunggongvirae</taxon>
        <taxon>Uroviricota</taxon>
        <taxon>Caudoviricetes</taxon>
        <taxon>Peduoviridae</taxon>
        <taxon>Maltschvirus</taxon>
        <taxon>Maltschvirus maltsch</taxon>
    </lineage>
</organism>
<dbReference type="EMBL" id="LR797500">
    <property type="protein sequence ID" value="CAB4220312.1"/>
    <property type="molecule type" value="Genomic_DNA"/>
</dbReference>